<dbReference type="InParanoid" id="A8NTQ8"/>
<dbReference type="STRING" id="240176.A8NTQ8"/>
<reference evidence="2 3" key="1">
    <citation type="journal article" date="2010" name="Proc. Natl. Acad. Sci. U.S.A.">
        <title>Insights into evolution of multicellular fungi from the assembled chromosomes of the mushroom Coprinopsis cinerea (Coprinus cinereus).</title>
        <authorList>
            <person name="Stajich J.E."/>
            <person name="Wilke S.K."/>
            <person name="Ahren D."/>
            <person name="Au C.H."/>
            <person name="Birren B.W."/>
            <person name="Borodovsky M."/>
            <person name="Burns C."/>
            <person name="Canback B."/>
            <person name="Casselton L.A."/>
            <person name="Cheng C.K."/>
            <person name="Deng J."/>
            <person name="Dietrich F.S."/>
            <person name="Fargo D.C."/>
            <person name="Farman M.L."/>
            <person name="Gathman A.C."/>
            <person name="Goldberg J."/>
            <person name="Guigo R."/>
            <person name="Hoegger P.J."/>
            <person name="Hooker J.B."/>
            <person name="Huggins A."/>
            <person name="James T.Y."/>
            <person name="Kamada T."/>
            <person name="Kilaru S."/>
            <person name="Kodira C."/>
            <person name="Kues U."/>
            <person name="Kupfer D."/>
            <person name="Kwan H.S."/>
            <person name="Lomsadze A."/>
            <person name="Li W."/>
            <person name="Lilly W.W."/>
            <person name="Ma L.J."/>
            <person name="Mackey A.J."/>
            <person name="Manning G."/>
            <person name="Martin F."/>
            <person name="Muraguchi H."/>
            <person name="Natvig D.O."/>
            <person name="Palmerini H."/>
            <person name="Ramesh M.A."/>
            <person name="Rehmeyer C.J."/>
            <person name="Roe B.A."/>
            <person name="Shenoy N."/>
            <person name="Stanke M."/>
            <person name="Ter-Hovhannisyan V."/>
            <person name="Tunlid A."/>
            <person name="Velagapudi R."/>
            <person name="Vision T.J."/>
            <person name="Zeng Q."/>
            <person name="Zolan M.E."/>
            <person name="Pukkila P.J."/>
        </authorList>
    </citation>
    <scope>NUCLEOTIDE SEQUENCE [LARGE SCALE GENOMIC DNA]</scope>
    <source>
        <strain evidence="3">Okayama-7 / 130 / ATCC MYA-4618 / FGSC 9003</strain>
    </source>
</reference>
<dbReference type="Gene3D" id="2.60.260.20">
    <property type="entry name" value="Urease metallochaperone UreE, N-terminal domain"/>
    <property type="match status" value="1"/>
</dbReference>
<feature type="compositionally biased region" description="Polar residues" evidence="1">
    <location>
        <begin position="232"/>
        <end position="257"/>
    </location>
</feature>
<dbReference type="GeneID" id="6012823"/>
<dbReference type="Proteomes" id="UP000001861">
    <property type="component" value="Unassembled WGS sequence"/>
</dbReference>
<dbReference type="HOGENOM" id="CLU_721625_0_0_1"/>
<organism evidence="2 3">
    <name type="scientific">Coprinopsis cinerea (strain Okayama-7 / 130 / ATCC MYA-4618 / FGSC 9003)</name>
    <name type="common">Inky cap fungus</name>
    <name type="synonym">Hormographiella aspergillata</name>
    <dbReference type="NCBI Taxonomy" id="240176"/>
    <lineage>
        <taxon>Eukaryota</taxon>
        <taxon>Fungi</taxon>
        <taxon>Dikarya</taxon>
        <taxon>Basidiomycota</taxon>
        <taxon>Agaricomycotina</taxon>
        <taxon>Agaricomycetes</taxon>
        <taxon>Agaricomycetidae</taxon>
        <taxon>Agaricales</taxon>
        <taxon>Agaricineae</taxon>
        <taxon>Psathyrellaceae</taxon>
        <taxon>Coprinopsis</taxon>
    </lineage>
</organism>
<sequence length="383" mass="42090">MALHGPPPVAGSVSKGSFRDTRVADDFSPFGSVHEFNAATRQMAPSPFLHGVRPGSLHTSVAHATPVHRGIDQTLTRKNSMESFYVDPPVGRSLPHPDDVFSDHGDFQQGSAQTPHGPLQGIPLNRSHGGASPSLGMTEMNHAMPLHSRVPEDDENSVRYGSLYGAPYQDQTPASTTHDMHKSSFLTTGSKLSRSSKLTKRSGFSVRRKPPKEPSFHESSPARGTPYLHARSQPSIISERSSRPTSVLSANQLTPHQGTPYIHPRDRAPSFSERPTRPTSIRSIPKNPGTFPFEQDGDDLVAHVWLPWIDRLNDVPCFFNVKGIHGEEYWLEVDYQLTKMIHGTVKFHGGGMPRSGAKGRGRLIVEWEIAFLDDSDSGSEPYG</sequence>
<accession>A8NTQ8</accession>
<feature type="compositionally biased region" description="Low complexity" evidence="1">
    <location>
        <begin position="186"/>
        <end position="196"/>
    </location>
</feature>
<evidence type="ECO:0000313" key="2">
    <source>
        <dbReference type="EMBL" id="EAU85466.2"/>
    </source>
</evidence>
<name>A8NTQ8_COPC7</name>
<feature type="region of interest" description="Disordered" evidence="1">
    <location>
        <begin position="149"/>
        <end position="290"/>
    </location>
</feature>
<dbReference type="RefSeq" id="XP_001836282.2">
    <property type="nucleotide sequence ID" value="XM_001836230.2"/>
</dbReference>
<comment type="caution">
    <text evidence="2">The sequence shown here is derived from an EMBL/GenBank/DDBJ whole genome shotgun (WGS) entry which is preliminary data.</text>
</comment>
<evidence type="ECO:0000256" key="1">
    <source>
        <dbReference type="SAM" id="MobiDB-lite"/>
    </source>
</evidence>
<protein>
    <submittedName>
        <fullName evidence="2">Uncharacterized protein</fullName>
    </submittedName>
</protein>
<dbReference type="KEGG" id="cci:CC1G_06367"/>
<dbReference type="AlphaFoldDB" id="A8NTQ8"/>
<proteinExistence type="predicted"/>
<dbReference type="EMBL" id="AACS02000004">
    <property type="protein sequence ID" value="EAU85466.2"/>
    <property type="molecule type" value="Genomic_DNA"/>
</dbReference>
<gene>
    <name evidence="2" type="ORF">CC1G_06367</name>
</gene>
<dbReference type="VEuPathDB" id="FungiDB:CC1G_06367"/>
<dbReference type="OrthoDB" id="2942207at2759"/>
<evidence type="ECO:0000313" key="3">
    <source>
        <dbReference type="Proteomes" id="UP000001861"/>
    </source>
</evidence>
<keyword evidence="3" id="KW-1185">Reference proteome</keyword>